<evidence type="ECO:0000259" key="8">
    <source>
        <dbReference type="PROSITE" id="PS50235"/>
    </source>
</evidence>
<evidence type="ECO:0000313" key="10">
    <source>
        <dbReference type="Proteomes" id="UP001140560"/>
    </source>
</evidence>
<dbReference type="PANTHER" id="PTHR24006">
    <property type="entry name" value="UBIQUITIN CARBOXYL-TERMINAL HYDROLASE"/>
    <property type="match status" value="1"/>
</dbReference>
<evidence type="ECO:0000256" key="3">
    <source>
        <dbReference type="ARBA" id="ARBA00012759"/>
    </source>
</evidence>
<dbReference type="GO" id="GO:0005634">
    <property type="term" value="C:nucleus"/>
    <property type="evidence" value="ECO:0007669"/>
    <property type="project" value="TreeGrafter"/>
</dbReference>
<evidence type="ECO:0000256" key="2">
    <source>
        <dbReference type="ARBA" id="ARBA00009085"/>
    </source>
</evidence>
<evidence type="ECO:0000256" key="4">
    <source>
        <dbReference type="ARBA" id="ARBA00022670"/>
    </source>
</evidence>
<dbReference type="GO" id="GO:0004843">
    <property type="term" value="F:cysteine-type deubiquitinase activity"/>
    <property type="evidence" value="ECO:0007669"/>
    <property type="project" value="UniProtKB-EC"/>
</dbReference>
<dbReference type="AlphaFoldDB" id="A0A9W9CLD8"/>
<comment type="catalytic activity">
    <reaction evidence="1">
        <text>Thiol-dependent hydrolysis of ester, thioester, amide, peptide and isopeptide bonds formed by the C-terminal Gly of ubiquitin (a 76-residue protein attached to proteins as an intracellular targeting signal).</text>
        <dbReference type="EC" id="3.4.19.12"/>
    </reaction>
</comment>
<name>A0A9W9CLD8_9PLEO</name>
<feature type="domain" description="USP" evidence="8">
    <location>
        <begin position="1"/>
        <end position="189"/>
    </location>
</feature>
<dbReference type="OrthoDB" id="3683493at2759"/>
<keyword evidence="10" id="KW-1185">Reference proteome</keyword>
<evidence type="ECO:0000256" key="1">
    <source>
        <dbReference type="ARBA" id="ARBA00000707"/>
    </source>
</evidence>
<keyword evidence="7" id="KW-0788">Thiol protease</keyword>
<dbReference type="InterPro" id="IPR028889">
    <property type="entry name" value="USP"/>
</dbReference>
<dbReference type="EMBL" id="JAPEUY010000009">
    <property type="protein sequence ID" value="KAJ4369789.1"/>
    <property type="molecule type" value="Genomic_DNA"/>
</dbReference>
<evidence type="ECO:0000256" key="5">
    <source>
        <dbReference type="ARBA" id="ARBA00022786"/>
    </source>
</evidence>
<protein>
    <recommendedName>
        <fullName evidence="3">ubiquitinyl hydrolase 1</fullName>
        <ecNumber evidence="3">3.4.19.12</ecNumber>
    </recommendedName>
</protein>
<dbReference type="GO" id="GO:0006508">
    <property type="term" value="P:proteolysis"/>
    <property type="evidence" value="ECO:0007669"/>
    <property type="project" value="UniProtKB-KW"/>
</dbReference>
<comment type="similarity">
    <text evidence="2">Belongs to the peptidase C19 family.</text>
</comment>
<dbReference type="Pfam" id="PF00443">
    <property type="entry name" value="UCH"/>
    <property type="match status" value="1"/>
</dbReference>
<dbReference type="InterPro" id="IPR038765">
    <property type="entry name" value="Papain-like_cys_pep_sf"/>
</dbReference>
<evidence type="ECO:0000256" key="6">
    <source>
        <dbReference type="ARBA" id="ARBA00022801"/>
    </source>
</evidence>
<keyword evidence="6" id="KW-0378">Hydrolase</keyword>
<dbReference type="CDD" id="cd02257">
    <property type="entry name" value="Peptidase_C19"/>
    <property type="match status" value="1"/>
</dbReference>
<evidence type="ECO:0000256" key="7">
    <source>
        <dbReference type="ARBA" id="ARBA00022807"/>
    </source>
</evidence>
<keyword evidence="4" id="KW-0645">Protease</keyword>
<dbReference type="SUPFAM" id="SSF54001">
    <property type="entry name" value="Cysteine proteinases"/>
    <property type="match status" value="1"/>
</dbReference>
<dbReference type="GO" id="GO:0016579">
    <property type="term" value="P:protein deubiquitination"/>
    <property type="evidence" value="ECO:0007669"/>
    <property type="project" value="InterPro"/>
</dbReference>
<sequence>MTQLSVNEHPGFILNPLEDRPDTIEAAINRQMNGFRTTSDLCRACGVKDASYTEMSTIDATPEYLRIQLSLVGFDDEGTYKNQNAIGIPDILDLTQYMSNSEAENPWPVRYKLITATYHAGEDANSGHYVSAVTGPKEKFQKGPAPQYFCVDEDIYDWEGEDYPNVLTINPAEHNGMDFDTTMLFYVRIEPGRENLKPQETAEETAEEADAVVETIAERVRAGKLGRQCKR</sequence>
<reference evidence="9" key="1">
    <citation type="submission" date="2022-10" db="EMBL/GenBank/DDBJ databases">
        <title>Tapping the CABI collections for fungal endophytes: first genome assemblies for Collariella, Neodidymelliopsis, Ascochyta clinopodiicola, Didymella pomorum, Didymosphaeria variabile, Neocosmospora piperis and Neocucurbitaria cava.</title>
        <authorList>
            <person name="Hill R."/>
        </authorList>
    </citation>
    <scope>NUCLEOTIDE SEQUENCE</scope>
    <source>
        <strain evidence="9">IMI 356814</strain>
    </source>
</reference>
<evidence type="ECO:0000313" key="9">
    <source>
        <dbReference type="EMBL" id="KAJ4369789.1"/>
    </source>
</evidence>
<dbReference type="PROSITE" id="PS50235">
    <property type="entry name" value="USP_3"/>
    <property type="match status" value="1"/>
</dbReference>
<proteinExistence type="inferred from homology"/>
<dbReference type="InterPro" id="IPR001394">
    <property type="entry name" value="Peptidase_C19_UCH"/>
</dbReference>
<dbReference type="PANTHER" id="PTHR24006:SF758">
    <property type="entry name" value="UBIQUITIN CARBOXYL-TERMINAL HYDROLASE 36"/>
    <property type="match status" value="1"/>
</dbReference>
<dbReference type="GO" id="GO:0005829">
    <property type="term" value="C:cytosol"/>
    <property type="evidence" value="ECO:0007669"/>
    <property type="project" value="TreeGrafter"/>
</dbReference>
<dbReference type="EC" id="3.4.19.12" evidence="3"/>
<dbReference type="Proteomes" id="UP001140560">
    <property type="component" value="Unassembled WGS sequence"/>
</dbReference>
<accession>A0A9W9CLD8</accession>
<organism evidence="9 10">
    <name type="scientific">Neocucurbitaria cava</name>
    <dbReference type="NCBI Taxonomy" id="798079"/>
    <lineage>
        <taxon>Eukaryota</taxon>
        <taxon>Fungi</taxon>
        <taxon>Dikarya</taxon>
        <taxon>Ascomycota</taxon>
        <taxon>Pezizomycotina</taxon>
        <taxon>Dothideomycetes</taxon>
        <taxon>Pleosporomycetidae</taxon>
        <taxon>Pleosporales</taxon>
        <taxon>Pleosporineae</taxon>
        <taxon>Cucurbitariaceae</taxon>
        <taxon>Neocucurbitaria</taxon>
    </lineage>
</organism>
<dbReference type="InterPro" id="IPR050164">
    <property type="entry name" value="Peptidase_C19"/>
</dbReference>
<comment type="caution">
    <text evidence="9">The sequence shown here is derived from an EMBL/GenBank/DDBJ whole genome shotgun (WGS) entry which is preliminary data.</text>
</comment>
<dbReference type="Gene3D" id="3.90.70.10">
    <property type="entry name" value="Cysteine proteinases"/>
    <property type="match status" value="1"/>
</dbReference>
<keyword evidence="5" id="KW-0833">Ubl conjugation pathway</keyword>
<gene>
    <name evidence="9" type="ORF">N0V83_005553</name>
</gene>